<evidence type="ECO:0000313" key="1">
    <source>
        <dbReference type="EMBL" id="CAH0373304.1"/>
    </source>
</evidence>
<reference evidence="1" key="1">
    <citation type="submission" date="2021-11" db="EMBL/GenBank/DDBJ databases">
        <authorList>
            <consortium name="Genoscope - CEA"/>
            <person name="William W."/>
        </authorList>
    </citation>
    <scope>NUCLEOTIDE SEQUENCE</scope>
</reference>
<evidence type="ECO:0000313" key="2">
    <source>
        <dbReference type="Proteomes" id="UP000789595"/>
    </source>
</evidence>
<name>A0A8J2SUH2_9STRA</name>
<organism evidence="1 2">
    <name type="scientific">Pelagomonas calceolata</name>
    <dbReference type="NCBI Taxonomy" id="35677"/>
    <lineage>
        <taxon>Eukaryota</taxon>
        <taxon>Sar</taxon>
        <taxon>Stramenopiles</taxon>
        <taxon>Ochrophyta</taxon>
        <taxon>Pelagophyceae</taxon>
        <taxon>Pelagomonadales</taxon>
        <taxon>Pelagomonadaceae</taxon>
        <taxon>Pelagomonas</taxon>
    </lineage>
</organism>
<sequence length="55" mass="6245">MRRRRGRVKTARSSSRRRAARALCAVSTLLLRQQLLDEFCARAMLPRPRAACCGT</sequence>
<dbReference type="Proteomes" id="UP000789595">
    <property type="component" value="Unassembled WGS sequence"/>
</dbReference>
<comment type="caution">
    <text evidence="1">The sequence shown here is derived from an EMBL/GenBank/DDBJ whole genome shotgun (WGS) entry which is preliminary data.</text>
</comment>
<dbReference type="EMBL" id="CAKKNE010000004">
    <property type="protein sequence ID" value="CAH0373304.1"/>
    <property type="molecule type" value="Genomic_DNA"/>
</dbReference>
<accession>A0A8J2SUH2</accession>
<keyword evidence="2" id="KW-1185">Reference proteome</keyword>
<dbReference type="AlphaFoldDB" id="A0A8J2SUH2"/>
<proteinExistence type="predicted"/>
<gene>
    <name evidence="1" type="ORF">PECAL_4P04910</name>
</gene>
<protein>
    <submittedName>
        <fullName evidence="1">Uncharacterized protein</fullName>
    </submittedName>
</protein>